<evidence type="ECO:0000256" key="1">
    <source>
        <dbReference type="SAM" id="MobiDB-lite"/>
    </source>
</evidence>
<sequence>MRHTLQRAWDHLSPDPTGMVLGALFFILALTPSLLPRDILFQGVACGLCAANGHLLGVWLSWNWRTWVRPLVEALWASSGRSLPTWVPRWRRRVETTITAAVVLGLNGILLLAVSWQRQVAALTDSQAYTPAQYLLVFPVGFGLWLALMAVGRAILRLEAWLRSWLPGRLPAPARSFFSWALVLVLVFAMVNHAIPGAIGRSAEAAFSVRNDAEPPSVVRPTAAERSGSPDSAVPWETLGAYGKRFVGRGLGAQGLQEITGRPATEPIRVYAGLKSASGDEEVAALVVEELERTGAAQRSAVMIAPTTGTGWVDPVAAMSLELLYDGDTAIAAAQYSYLPSSVQFISDTDRPRAGGRALVGAVVQWWRGLPADDRPRLLLYGESLGVLAGEAAFKDLADVLNSVDGVLWVGPPNSARLWRDFVTRRDPGTREAAPVYSAGMTVRFAQDGQQVESFLGDADWGDQRILYIQHASDPVVWWSPDLVRQRPDWLWEEPGADRSPAMRWMPYITFLQVSADLPRAMNVPPGHGHRYGTEILDGLALVANDPAFTPERVARARQELLAAMETQPPDD</sequence>
<evidence type="ECO:0000313" key="5">
    <source>
        <dbReference type="EMBL" id="NYS69881.1"/>
    </source>
</evidence>
<keyword evidence="2" id="KW-1133">Transmembrane helix</keyword>
<feature type="region of interest" description="Disordered" evidence="1">
    <location>
        <begin position="214"/>
        <end position="234"/>
    </location>
</feature>
<dbReference type="GO" id="GO:0016787">
    <property type="term" value="F:hydrolase activity"/>
    <property type="evidence" value="ECO:0007669"/>
    <property type="project" value="UniProtKB-KW"/>
</dbReference>
<accession>A0A853ENZ2</accession>
<name>A0A853ENZ2_9ACTO</name>
<evidence type="ECO:0000313" key="6">
    <source>
        <dbReference type="Proteomes" id="UP000572528"/>
    </source>
</evidence>
<feature type="transmembrane region" description="Helical" evidence="2">
    <location>
        <begin position="177"/>
        <end position="195"/>
    </location>
</feature>
<comment type="caution">
    <text evidence="5">The sequence shown here is derived from an EMBL/GenBank/DDBJ whole genome shotgun (WGS) entry which is preliminary data.</text>
</comment>
<organism evidence="5 6">
    <name type="scientific">Actinomyces bowdenii</name>
    <dbReference type="NCBI Taxonomy" id="131109"/>
    <lineage>
        <taxon>Bacteria</taxon>
        <taxon>Bacillati</taxon>
        <taxon>Actinomycetota</taxon>
        <taxon>Actinomycetes</taxon>
        <taxon>Actinomycetales</taxon>
        <taxon>Actinomycetaceae</taxon>
        <taxon>Actinomyces</taxon>
    </lineage>
</organism>
<protein>
    <submittedName>
        <fullName evidence="5">Alpha/beta-hydrolase family protein</fullName>
    </submittedName>
</protein>
<feature type="transmembrane region" description="Helical" evidence="2">
    <location>
        <begin position="39"/>
        <end position="62"/>
    </location>
</feature>
<feature type="domain" description="Alpha/beta-hydrolase N-terminal" evidence="4">
    <location>
        <begin position="30"/>
        <end position="250"/>
    </location>
</feature>
<keyword evidence="5" id="KW-0378">Hydrolase</keyword>
<feature type="domain" description="Alpha/beta-hydrolase catalytic" evidence="3">
    <location>
        <begin position="268"/>
        <end position="556"/>
    </location>
</feature>
<evidence type="ECO:0000259" key="3">
    <source>
        <dbReference type="Pfam" id="PF10081"/>
    </source>
</evidence>
<feature type="transmembrane region" description="Helical" evidence="2">
    <location>
        <begin position="98"/>
        <end position="116"/>
    </location>
</feature>
<feature type="transmembrane region" description="Helical" evidence="2">
    <location>
        <begin position="136"/>
        <end position="156"/>
    </location>
</feature>
<gene>
    <name evidence="5" type="ORF">HZZ05_10235</name>
</gene>
<dbReference type="Pfam" id="PF10081">
    <property type="entry name" value="Abhydrolase_9"/>
    <property type="match status" value="1"/>
</dbReference>
<evidence type="ECO:0000256" key="2">
    <source>
        <dbReference type="SAM" id="Phobius"/>
    </source>
</evidence>
<reference evidence="5 6" key="1">
    <citation type="submission" date="2020-07" db="EMBL/GenBank/DDBJ databases">
        <title>MOT database genomes.</title>
        <authorList>
            <person name="Joseph S."/>
            <person name="Aduse-Opoku J."/>
            <person name="Hashim A."/>
            <person name="Wade W."/>
            <person name="Curtis M."/>
        </authorList>
    </citation>
    <scope>NUCLEOTIDE SEQUENCE [LARGE SCALE GENOMIC DNA]</scope>
    <source>
        <strain evidence="5 6">WMus004</strain>
    </source>
</reference>
<dbReference type="InterPro" id="IPR027788">
    <property type="entry name" value="Alpha/beta-hydrolase_N_dom"/>
</dbReference>
<dbReference type="Pfam" id="PF15420">
    <property type="entry name" value="Abhydrolase_9_N"/>
    <property type="match status" value="1"/>
</dbReference>
<keyword evidence="2" id="KW-0812">Transmembrane</keyword>
<proteinExistence type="predicted"/>
<evidence type="ECO:0000259" key="4">
    <source>
        <dbReference type="Pfam" id="PF15420"/>
    </source>
</evidence>
<dbReference type="EMBL" id="JACBXV010000161">
    <property type="protein sequence ID" value="NYS69881.1"/>
    <property type="molecule type" value="Genomic_DNA"/>
</dbReference>
<feature type="transmembrane region" description="Helical" evidence="2">
    <location>
        <begin position="12"/>
        <end position="33"/>
    </location>
</feature>
<keyword evidence="2" id="KW-0472">Membrane</keyword>
<dbReference type="RefSeq" id="WP_179901140.1">
    <property type="nucleotide sequence ID" value="NZ_JACBXV010000161.1"/>
</dbReference>
<dbReference type="InterPro" id="IPR027787">
    <property type="entry name" value="Alpha/beta-hydrolase_catalytic"/>
</dbReference>
<dbReference type="AlphaFoldDB" id="A0A853ENZ2"/>
<dbReference type="Proteomes" id="UP000572528">
    <property type="component" value="Unassembled WGS sequence"/>
</dbReference>